<sequence length="46" mass="5124">MHGLKGQTDSFVRKCEKPTDIAFDAGVQMFAKDLNEHQSGELLSDK</sequence>
<reference evidence="2" key="2">
    <citation type="submission" date="2019-02" db="EMBL/GenBank/DDBJ databases">
        <title>Granulicella sibirica sp. nov., a psychrotolerant acidobacterium isolated from an organic soil layer in forested tundra, West Siberia.</title>
        <authorList>
            <person name="Oshkin I.Y."/>
            <person name="Kulichevskaya I.S."/>
            <person name="Rijpstra W.I.C."/>
            <person name="Sinninghe Damste J.S."/>
            <person name="Rakitin A.L."/>
            <person name="Ravin N.V."/>
            <person name="Dedysh S.N."/>
        </authorList>
    </citation>
    <scope>NUCLEOTIDE SEQUENCE [LARGE SCALE GENOMIC DNA]</scope>
    <source>
        <strain evidence="2">AF10</strain>
    </source>
</reference>
<accession>A0A4Q0T1F6</accession>
<reference evidence="1 2" key="1">
    <citation type="submission" date="2018-11" db="EMBL/GenBank/DDBJ databases">
        <authorList>
            <person name="Mardanov A.V."/>
            <person name="Ravin N.V."/>
            <person name="Dedysh S.N."/>
        </authorList>
    </citation>
    <scope>NUCLEOTIDE SEQUENCE [LARGE SCALE GENOMIC DNA]</scope>
    <source>
        <strain evidence="1 2">AF10</strain>
    </source>
</reference>
<comment type="caution">
    <text evidence="1">The sequence shown here is derived from an EMBL/GenBank/DDBJ whole genome shotgun (WGS) entry which is preliminary data.</text>
</comment>
<proteinExistence type="predicted"/>
<dbReference type="Proteomes" id="UP000289437">
    <property type="component" value="Unassembled WGS sequence"/>
</dbReference>
<evidence type="ECO:0000313" key="2">
    <source>
        <dbReference type="Proteomes" id="UP000289437"/>
    </source>
</evidence>
<gene>
    <name evidence="1" type="ORF">GRAN_3047</name>
</gene>
<organism evidence="1 2">
    <name type="scientific">Granulicella sibirica</name>
    <dbReference type="NCBI Taxonomy" id="2479048"/>
    <lineage>
        <taxon>Bacteria</taxon>
        <taxon>Pseudomonadati</taxon>
        <taxon>Acidobacteriota</taxon>
        <taxon>Terriglobia</taxon>
        <taxon>Terriglobales</taxon>
        <taxon>Acidobacteriaceae</taxon>
        <taxon>Granulicella</taxon>
    </lineage>
</organism>
<keyword evidence="2" id="KW-1185">Reference proteome</keyword>
<dbReference type="AlphaFoldDB" id="A0A4Q0T1F6"/>
<evidence type="ECO:0000313" key="1">
    <source>
        <dbReference type="EMBL" id="RXH56190.1"/>
    </source>
</evidence>
<name>A0A4Q0T1F6_9BACT</name>
<dbReference type="EMBL" id="RDSM01000002">
    <property type="protein sequence ID" value="RXH56190.1"/>
    <property type="molecule type" value="Genomic_DNA"/>
</dbReference>
<protein>
    <submittedName>
        <fullName evidence="1">Uncharacterized protein</fullName>
    </submittedName>
</protein>